<protein>
    <submittedName>
        <fullName evidence="2">Uncharacterized protein</fullName>
    </submittedName>
</protein>
<gene>
    <name evidence="2" type="ORF">AT15_01105</name>
</gene>
<sequence length="63" mass="7611">MERRNTQSLKELKELIREGWEPISYEIKEDKVIFHLEKEPGQFNWSEDPELKQTYGGDWANDE</sequence>
<feature type="region of interest" description="Disordered" evidence="1">
    <location>
        <begin position="44"/>
        <end position="63"/>
    </location>
</feature>
<reference evidence="2 3" key="1">
    <citation type="submission" date="2014-02" db="EMBL/GenBank/DDBJ databases">
        <title>Kosmotoga genome sequencing.</title>
        <authorList>
            <person name="Pollo S.M."/>
            <person name="Charchuk R."/>
            <person name="Nesbo C.L."/>
        </authorList>
    </citation>
    <scope>NUCLEOTIDE SEQUENCE [LARGE SCALE GENOMIC DNA]</scope>
    <source>
        <strain evidence="2 3">S304</strain>
    </source>
</reference>
<organism evidence="2 3">
    <name type="scientific">Kosmotoga arenicorallina S304</name>
    <dbReference type="NCBI Taxonomy" id="1453497"/>
    <lineage>
        <taxon>Bacteria</taxon>
        <taxon>Thermotogati</taxon>
        <taxon>Thermotogota</taxon>
        <taxon>Thermotogae</taxon>
        <taxon>Kosmotogales</taxon>
        <taxon>Kosmotogaceae</taxon>
        <taxon>Kosmotoga</taxon>
    </lineage>
</organism>
<evidence type="ECO:0000313" key="2">
    <source>
        <dbReference type="EMBL" id="OAA30145.1"/>
    </source>
</evidence>
<evidence type="ECO:0000313" key="3">
    <source>
        <dbReference type="Proteomes" id="UP000077339"/>
    </source>
</evidence>
<dbReference type="PATRIC" id="fig|1453497.3.peg.231"/>
<proteinExistence type="predicted"/>
<dbReference type="RefSeq" id="WP_068347858.1">
    <property type="nucleotide sequence ID" value="NZ_JFHK01000015.1"/>
</dbReference>
<dbReference type="OrthoDB" id="48197at2"/>
<comment type="caution">
    <text evidence="2">The sequence shown here is derived from an EMBL/GenBank/DDBJ whole genome shotgun (WGS) entry which is preliminary data.</text>
</comment>
<accession>A0A176K101</accession>
<name>A0A176K101_9BACT</name>
<dbReference type="Proteomes" id="UP000077339">
    <property type="component" value="Unassembled WGS sequence"/>
</dbReference>
<dbReference type="EMBL" id="JFHK01000015">
    <property type="protein sequence ID" value="OAA30145.1"/>
    <property type="molecule type" value="Genomic_DNA"/>
</dbReference>
<keyword evidence="3" id="KW-1185">Reference proteome</keyword>
<dbReference type="AlphaFoldDB" id="A0A176K101"/>
<evidence type="ECO:0000256" key="1">
    <source>
        <dbReference type="SAM" id="MobiDB-lite"/>
    </source>
</evidence>
<dbReference type="STRING" id="1453497.AT15_01105"/>